<dbReference type="AlphaFoldDB" id="A0AAV3RXI3"/>
<gene>
    <name evidence="2" type="ORF">LIER_32848</name>
</gene>
<evidence type="ECO:0000313" key="3">
    <source>
        <dbReference type="Proteomes" id="UP001454036"/>
    </source>
</evidence>
<sequence>MNKGKGPTTTLEDIAEDDSNDVLLAQKRKELRRNPAADAHDDLLEWFKQSTSTPGTSSTPKGTGVSLIW</sequence>
<feature type="region of interest" description="Disordered" evidence="1">
    <location>
        <begin position="48"/>
        <end position="69"/>
    </location>
</feature>
<dbReference type="Proteomes" id="UP001454036">
    <property type="component" value="Unassembled WGS sequence"/>
</dbReference>
<keyword evidence="3" id="KW-1185">Reference proteome</keyword>
<reference evidence="2 3" key="1">
    <citation type="submission" date="2024-01" db="EMBL/GenBank/DDBJ databases">
        <title>The complete chloroplast genome sequence of Lithospermum erythrorhizon: insights into the phylogenetic relationship among Boraginaceae species and the maternal lineages of purple gromwells.</title>
        <authorList>
            <person name="Okada T."/>
            <person name="Watanabe K."/>
        </authorList>
    </citation>
    <scope>NUCLEOTIDE SEQUENCE [LARGE SCALE GENOMIC DNA]</scope>
</reference>
<organism evidence="2 3">
    <name type="scientific">Lithospermum erythrorhizon</name>
    <name type="common">Purple gromwell</name>
    <name type="synonym">Lithospermum officinale var. erythrorhizon</name>
    <dbReference type="NCBI Taxonomy" id="34254"/>
    <lineage>
        <taxon>Eukaryota</taxon>
        <taxon>Viridiplantae</taxon>
        <taxon>Streptophyta</taxon>
        <taxon>Embryophyta</taxon>
        <taxon>Tracheophyta</taxon>
        <taxon>Spermatophyta</taxon>
        <taxon>Magnoliopsida</taxon>
        <taxon>eudicotyledons</taxon>
        <taxon>Gunneridae</taxon>
        <taxon>Pentapetalae</taxon>
        <taxon>asterids</taxon>
        <taxon>lamiids</taxon>
        <taxon>Boraginales</taxon>
        <taxon>Boraginaceae</taxon>
        <taxon>Boraginoideae</taxon>
        <taxon>Lithospermeae</taxon>
        <taxon>Lithospermum</taxon>
    </lineage>
</organism>
<feature type="compositionally biased region" description="Low complexity" evidence="1">
    <location>
        <begin position="50"/>
        <end position="69"/>
    </location>
</feature>
<name>A0AAV3RXI3_LITER</name>
<evidence type="ECO:0000313" key="2">
    <source>
        <dbReference type="EMBL" id="GAA0185560.1"/>
    </source>
</evidence>
<evidence type="ECO:0000256" key="1">
    <source>
        <dbReference type="SAM" id="MobiDB-lite"/>
    </source>
</evidence>
<dbReference type="EMBL" id="BAABME010012822">
    <property type="protein sequence ID" value="GAA0185560.1"/>
    <property type="molecule type" value="Genomic_DNA"/>
</dbReference>
<proteinExistence type="predicted"/>
<comment type="caution">
    <text evidence="2">The sequence shown here is derived from an EMBL/GenBank/DDBJ whole genome shotgun (WGS) entry which is preliminary data.</text>
</comment>
<protein>
    <submittedName>
        <fullName evidence="2">Uncharacterized protein</fullName>
    </submittedName>
</protein>
<accession>A0AAV3RXI3</accession>